<dbReference type="GO" id="GO:0005886">
    <property type="term" value="C:plasma membrane"/>
    <property type="evidence" value="ECO:0007669"/>
    <property type="project" value="TreeGrafter"/>
</dbReference>
<protein>
    <submittedName>
        <fullName evidence="2">Ethanolamine utilization protein EutH</fullName>
    </submittedName>
</protein>
<dbReference type="EMBL" id="CP000246">
    <property type="protein sequence ID" value="ABG82460.1"/>
    <property type="molecule type" value="Genomic_DNA"/>
</dbReference>
<dbReference type="GO" id="GO:0034228">
    <property type="term" value="F:ethanolamine transmembrane transporter activity"/>
    <property type="evidence" value="ECO:0007669"/>
    <property type="project" value="InterPro"/>
</dbReference>
<dbReference type="RefSeq" id="WP_011591079.1">
    <property type="nucleotide sequence ID" value="NC_008261.1"/>
</dbReference>
<dbReference type="HOGENOM" id="CLU_061142_0_0_9"/>
<keyword evidence="3" id="KW-1185">Reference proteome</keyword>
<sequence length="374" mass="40070">MEKLVLGIIGIFFVISGFDYINNNKLGLGDKFKEGMISMGSIAISMVGIYSLSPLIGEGIGFLLTPISNFLGIDSSIFPSMFLAVDMGALGIAESLSSNIHMYWISGVIIASTLGATISFSIPLALGIIEEKYLEDLTTGLLYGIMTLPIAPIVAGLFLGVDIKLLLFNILPLIIFAILLAVFMNKFKDTTVKFFIKLGKLIQLVSILGLLVLGFLSIIGIKPIGSILPIDEALSVVGKIAIFLGGAYPLINFITEKFSKVLSKIGEKINIDEFSIAAFLGTLASNIILFQSFNKMSSKGRIALTAFSVSGAFVIGGQLGFVSLKTPEIINIYIASKLIAGITAMVVALIVHRKTEENLNDESQSEENIPVLES</sequence>
<keyword evidence="1" id="KW-0472">Membrane</keyword>
<proteinExistence type="predicted"/>
<dbReference type="PANTHER" id="PTHR40089">
    <property type="entry name" value="ETHANOLAMINE UTILIZATION PROTEIN EUTH"/>
    <property type="match status" value="1"/>
</dbReference>
<feature type="transmembrane region" description="Helical" evidence="1">
    <location>
        <begin position="103"/>
        <end position="129"/>
    </location>
</feature>
<dbReference type="PANTHER" id="PTHR40089:SF1">
    <property type="entry name" value="ETHANOLAMINE PERMEASE EUTH-RELATED"/>
    <property type="match status" value="1"/>
</dbReference>
<feature type="transmembrane region" description="Helical" evidence="1">
    <location>
        <begin position="35"/>
        <end position="57"/>
    </location>
</feature>
<dbReference type="KEGG" id="cpf:CPF_2492"/>
<keyword evidence="1" id="KW-0812">Transmembrane</keyword>
<accession>A0A0H2YNZ8</accession>
<feature type="transmembrane region" description="Helical" evidence="1">
    <location>
        <begin position="233"/>
        <end position="254"/>
    </location>
</feature>
<organism evidence="2 3">
    <name type="scientific">Clostridium perfringens (strain ATCC 13124 / DSM 756 / JCM 1290 / NCIMB 6125 / NCTC 8237 / Type A)</name>
    <dbReference type="NCBI Taxonomy" id="195103"/>
    <lineage>
        <taxon>Bacteria</taxon>
        <taxon>Bacillati</taxon>
        <taxon>Bacillota</taxon>
        <taxon>Clostridia</taxon>
        <taxon>Eubacteriales</taxon>
        <taxon>Clostridiaceae</taxon>
        <taxon>Clostridium</taxon>
    </lineage>
</organism>
<feature type="transmembrane region" description="Helical" evidence="1">
    <location>
        <begin position="302"/>
        <end position="324"/>
    </location>
</feature>
<feature type="transmembrane region" description="Helical" evidence="1">
    <location>
        <begin position="204"/>
        <end position="221"/>
    </location>
</feature>
<dbReference type="PaxDb" id="195103-CPF_2492"/>
<feature type="transmembrane region" description="Helical" evidence="1">
    <location>
        <begin position="330"/>
        <end position="351"/>
    </location>
</feature>
<reference evidence="2 3" key="1">
    <citation type="journal article" date="2006" name="Genome Res.">
        <title>Skewed genomic variability in strains of the toxigenic bacterial pathogen, Clostridium perfringens.</title>
        <authorList>
            <person name="Myers G.S."/>
            <person name="Rasko D.A."/>
            <person name="Cheung J.K."/>
            <person name="Ravel J."/>
            <person name="Seshadri R."/>
            <person name="Deboy R.T."/>
            <person name="Ren Q."/>
            <person name="Varga J."/>
            <person name="Awad M.M."/>
            <person name="Brinkac L.M."/>
            <person name="Daugherty S.C."/>
            <person name="Haft D.H."/>
            <person name="Dodson R.J."/>
            <person name="Madupu R."/>
            <person name="Nelson W.C."/>
            <person name="Rosovitz M.J."/>
            <person name="Sullivan S.A."/>
            <person name="Khouri H."/>
            <person name="Dimitrov G.I."/>
            <person name="Watkins K.L."/>
            <person name="Mulligan S."/>
            <person name="Benton J."/>
            <person name="Radune D."/>
            <person name="Fisher D.J."/>
            <person name="Atkins H.S."/>
            <person name="Hiscox T."/>
            <person name="Jost B.H."/>
            <person name="Billington S.J."/>
            <person name="Songer J.G."/>
            <person name="McClane B.A."/>
            <person name="Titball R.W."/>
            <person name="Rood J.I."/>
            <person name="Melville S.B."/>
            <person name="Paulsen I.T."/>
        </authorList>
    </citation>
    <scope>NUCLEOTIDE SEQUENCE [LARGE SCALE GENOMIC DNA]</scope>
    <source>
        <strain evidence="3">ATCC 13124 / DSM 756 / JCM 1290 / NCIMB 6125 / NCTC 8237 / S 107 / Type A</strain>
    </source>
</reference>
<keyword evidence="1" id="KW-1133">Transmembrane helix</keyword>
<dbReference type="Proteomes" id="UP000001823">
    <property type="component" value="Chromosome"/>
</dbReference>
<dbReference type="STRING" id="195103.CPF_2492"/>
<feature type="transmembrane region" description="Helical" evidence="1">
    <location>
        <begin position="6"/>
        <end position="23"/>
    </location>
</feature>
<evidence type="ECO:0000313" key="2">
    <source>
        <dbReference type="EMBL" id="ABG82460.1"/>
    </source>
</evidence>
<feature type="transmembrane region" description="Helical" evidence="1">
    <location>
        <begin position="274"/>
        <end position="290"/>
    </location>
</feature>
<dbReference type="InterPro" id="IPR007441">
    <property type="entry name" value="EutH"/>
</dbReference>
<feature type="transmembrane region" description="Helical" evidence="1">
    <location>
        <begin position="166"/>
        <end position="184"/>
    </location>
</feature>
<dbReference type="NCBIfam" id="NF011667">
    <property type="entry name" value="PRK15086.1-3"/>
    <property type="match status" value="1"/>
</dbReference>
<feature type="transmembrane region" description="Helical" evidence="1">
    <location>
        <begin position="77"/>
        <end position="96"/>
    </location>
</feature>
<evidence type="ECO:0000256" key="1">
    <source>
        <dbReference type="SAM" id="Phobius"/>
    </source>
</evidence>
<dbReference type="AlphaFoldDB" id="A0A0H2YNZ8"/>
<dbReference type="eggNOG" id="COG3192">
    <property type="taxonomic scope" value="Bacteria"/>
</dbReference>
<dbReference type="PIRSF" id="PIRSF019466">
    <property type="entry name" value="EutH"/>
    <property type="match status" value="1"/>
</dbReference>
<dbReference type="Pfam" id="PF04346">
    <property type="entry name" value="EutH"/>
    <property type="match status" value="1"/>
</dbReference>
<gene>
    <name evidence="2" type="ordered locus">CPF_2492</name>
</gene>
<feature type="transmembrane region" description="Helical" evidence="1">
    <location>
        <begin position="141"/>
        <end position="159"/>
    </location>
</feature>
<evidence type="ECO:0000313" key="3">
    <source>
        <dbReference type="Proteomes" id="UP000001823"/>
    </source>
</evidence>
<name>A0A0H2YNZ8_CLOP1</name>